<dbReference type="Pfam" id="PF09912">
    <property type="entry name" value="DUF2141"/>
    <property type="match status" value="1"/>
</dbReference>
<evidence type="ECO:0000256" key="2">
    <source>
        <dbReference type="SAM" id="SignalP"/>
    </source>
</evidence>
<feature type="compositionally biased region" description="Basic and acidic residues" evidence="1">
    <location>
        <begin position="103"/>
        <end position="131"/>
    </location>
</feature>
<feature type="signal peptide" evidence="2">
    <location>
        <begin position="1"/>
        <end position="19"/>
    </location>
</feature>
<name>A0A4R2PRU8_RHOSA</name>
<dbReference type="PROSITE" id="PS51257">
    <property type="entry name" value="PROKAR_LIPOPROTEIN"/>
    <property type="match status" value="1"/>
</dbReference>
<dbReference type="Proteomes" id="UP000295399">
    <property type="component" value="Unassembled WGS sequence"/>
</dbReference>
<protein>
    <submittedName>
        <fullName evidence="3">Uncharacterized protein (DUF2141 family)</fullName>
    </submittedName>
</protein>
<sequence>MSKHRLWAVALSFGLAACAAERGTDAPTAGVPDAAGPDSATAERSTTGSGAAQADARARPGVDGAASADRYAEGAPSRPATADDSAGPTDAATVPERVALRAAESRPPRPDDDRRQTRGERRDRRDGDAKADRVCAAGCCAPAGQAVITVRVTNVKSDKGNVRVTVYPGEKSKFLERGMGIVKVDVASRADSVDVCVPVPGDGDYTIAVMHDRDADGEADKFSEGFGFSNNAIFMFGPPAFEDALFSVRDGKADQSIRLKYPFG</sequence>
<organism evidence="3 4">
    <name type="scientific">Rhodothalassium salexigens DSM 2132</name>
    <dbReference type="NCBI Taxonomy" id="1188247"/>
    <lineage>
        <taxon>Bacteria</taxon>
        <taxon>Pseudomonadati</taxon>
        <taxon>Pseudomonadota</taxon>
        <taxon>Alphaproteobacteria</taxon>
        <taxon>Rhodothalassiales</taxon>
        <taxon>Rhodothalassiaceae</taxon>
        <taxon>Rhodothalassium</taxon>
    </lineage>
</organism>
<dbReference type="InParanoid" id="A0A4R2PRU8"/>
<evidence type="ECO:0000313" key="4">
    <source>
        <dbReference type="Proteomes" id="UP000295399"/>
    </source>
</evidence>
<accession>A0A4R2PRU8</accession>
<proteinExistence type="predicted"/>
<feature type="region of interest" description="Disordered" evidence="1">
    <location>
        <begin position="24"/>
        <end position="131"/>
    </location>
</feature>
<dbReference type="InterPro" id="IPR018673">
    <property type="entry name" value="DUF2141"/>
</dbReference>
<dbReference type="EMBL" id="SLXO01000002">
    <property type="protein sequence ID" value="TCP37784.1"/>
    <property type="molecule type" value="Genomic_DNA"/>
</dbReference>
<gene>
    <name evidence="3" type="ORF">EV659_102191</name>
</gene>
<keyword evidence="2" id="KW-0732">Signal</keyword>
<feature type="chain" id="PRO_5020203386" evidence="2">
    <location>
        <begin position="20"/>
        <end position="264"/>
    </location>
</feature>
<keyword evidence="4" id="KW-1185">Reference proteome</keyword>
<dbReference type="RefSeq" id="WP_165878693.1">
    <property type="nucleotide sequence ID" value="NZ_JACIGF010000002.1"/>
</dbReference>
<evidence type="ECO:0000313" key="3">
    <source>
        <dbReference type="EMBL" id="TCP37784.1"/>
    </source>
</evidence>
<evidence type="ECO:0000256" key="1">
    <source>
        <dbReference type="SAM" id="MobiDB-lite"/>
    </source>
</evidence>
<reference evidence="3 4" key="1">
    <citation type="submission" date="2019-03" db="EMBL/GenBank/DDBJ databases">
        <title>Genomic Encyclopedia of Type Strains, Phase IV (KMG-IV): sequencing the most valuable type-strain genomes for metagenomic binning, comparative biology and taxonomic classification.</title>
        <authorList>
            <person name="Goeker M."/>
        </authorList>
    </citation>
    <scope>NUCLEOTIDE SEQUENCE [LARGE SCALE GENOMIC DNA]</scope>
    <source>
        <strain evidence="3 4">DSM 2132</strain>
    </source>
</reference>
<comment type="caution">
    <text evidence="3">The sequence shown here is derived from an EMBL/GenBank/DDBJ whole genome shotgun (WGS) entry which is preliminary data.</text>
</comment>
<dbReference type="AlphaFoldDB" id="A0A4R2PRU8"/>